<dbReference type="InterPro" id="IPR016187">
    <property type="entry name" value="CTDL_fold"/>
</dbReference>
<dbReference type="Pfam" id="PF00059">
    <property type="entry name" value="Lectin_C"/>
    <property type="match status" value="1"/>
</dbReference>
<dbReference type="SMART" id="SM00034">
    <property type="entry name" value="CLECT"/>
    <property type="match status" value="1"/>
</dbReference>
<feature type="domain" description="C-type lectin" evidence="2">
    <location>
        <begin position="432"/>
        <end position="550"/>
    </location>
</feature>
<feature type="compositionally biased region" description="Low complexity" evidence="1">
    <location>
        <begin position="199"/>
        <end position="213"/>
    </location>
</feature>
<protein>
    <recommendedName>
        <fullName evidence="2">C-type lectin domain-containing protein</fullName>
    </recommendedName>
</protein>
<accession>A0A8S1BVP0</accession>
<dbReference type="Gene3D" id="3.10.100.10">
    <property type="entry name" value="Mannose-Binding Protein A, subunit A"/>
    <property type="match status" value="2"/>
</dbReference>
<reference evidence="3 4" key="1">
    <citation type="submission" date="2020-04" db="EMBL/GenBank/DDBJ databases">
        <authorList>
            <person name="Alioto T."/>
            <person name="Alioto T."/>
            <person name="Gomez Garrido J."/>
        </authorList>
    </citation>
    <scope>NUCLEOTIDE SEQUENCE [LARGE SCALE GENOMIC DNA]</scope>
</reference>
<dbReference type="InterPro" id="IPR001304">
    <property type="entry name" value="C-type_lectin-like"/>
</dbReference>
<dbReference type="PROSITE" id="PS50041">
    <property type="entry name" value="C_TYPE_LECTIN_2"/>
    <property type="match status" value="1"/>
</dbReference>
<dbReference type="SUPFAM" id="SSF56436">
    <property type="entry name" value="C-type lectin-like"/>
    <property type="match status" value="3"/>
</dbReference>
<dbReference type="AlphaFoldDB" id="A0A8S1BVP0"/>
<evidence type="ECO:0000256" key="1">
    <source>
        <dbReference type="SAM" id="MobiDB-lite"/>
    </source>
</evidence>
<sequence length="858" mass="94858">MAVILWGVVANSANKVKVAKKPMKIARNSQHSERALKLKNSRNYIIKCCGKRSCSAGHPISRNKNKTAVSSANTRFQETTRARDVEHTVVVLTESSFQANTPITENVDMPKLSETTEYIKFISELSSTIPIETDPSASPESGETEAFTLSPELETTVEIQTTQEQSKETPTGFEEISTTTEPITLDPTTESVVSTEPLTNRPTTLKPSTTTTTTTFRPLTKDRLFSCGSTQCVKNSTLMQSDPAFVYRSTWYTACGNSFIFGTKLVGWEENLKMCCSVGMIPISIESETKRSCLASLMNSNWPFSIYYWTSGRKLFHPNSTFQFCLSSGSIVTNTTAKIWAPGEPVGMWDRLCLLLALDKAKKTASMYARNCTEQYIFACQGPVTTTPAPNSRYKNCEKISKCSKDSTLFRELENKAIELKDYQKYGTWLYQSGRAYLISPSAATWTDASAACCKIGLKLLSIDYTFKYDSLITLLQKNKNIANTYWTSGARIGENNVFGWCSSDRTVRDAKWAPGLPGTADDCVVVNLLDNKVQIADKDCKNTYKYICEARDTRTSTSPGRAILNECGLLYNITEDQVDSLWSSNTFDLRLKCFVKCVGEFGNLIIDGQVVTQEMIKLAQELSLGSDMNTYTQNVAIASVCGNQVGMDECDSASLAFSCVQEQSPDIVQRAMLNQEKSGSIDFAALPPAQALCRELSSVAFIFNPVCRRAYVNQDPNPCGRRAYYNVCGGRNYVLVDNPWTKGIGPANAACLDLGLKLASFETFEEFKCVTDMFALPSRTIYMWISGSFWNMPTKPVWCGSNTPLDPTKYPWNLDGKGSLPASIGGNIFVQVVIKSSGSFLKNIPNNNLTCGSLCEN</sequence>
<dbReference type="Proteomes" id="UP000494165">
    <property type="component" value="Unassembled WGS sequence"/>
</dbReference>
<dbReference type="InterPro" id="IPR016186">
    <property type="entry name" value="C-type_lectin-like/link_sf"/>
</dbReference>
<comment type="caution">
    <text evidence="3">The sequence shown here is derived from an EMBL/GenBank/DDBJ whole genome shotgun (WGS) entry which is preliminary data.</text>
</comment>
<dbReference type="InterPro" id="IPR036728">
    <property type="entry name" value="PBP_GOBP_sf"/>
</dbReference>
<dbReference type="EMBL" id="CADEPI010000004">
    <property type="protein sequence ID" value="CAB3360668.1"/>
    <property type="molecule type" value="Genomic_DNA"/>
</dbReference>
<dbReference type="CDD" id="cd00037">
    <property type="entry name" value="CLECT"/>
    <property type="match status" value="2"/>
</dbReference>
<gene>
    <name evidence="3" type="ORF">CLODIP_2_CD03338</name>
</gene>
<dbReference type="SUPFAM" id="SSF47565">
    <property type="entry name" value="Insect pheromone/odorant-binding proteins"/>
    <property type="match status" value="1"/>
</dbReference>
<evidence type="ECO:0000259" key="2">
    <source>
        <dbReference type="PROSITE" id="PS50041"/>
    </source>
</evidence>
<dbReference type="Gene3D" id="1.10.238.20">
    <property type="entry name" value="Pheromone/general odorant binding protein domain"/>
    <property type="match status" value="1"/>
</dbReference>
<dbReference type="GO" id="GO:0005549">
    <property type="term" value="F:odorant binding"/>
    <property type="evidence" value="ECO:0007669"/>
    <property type="project" value="InterPro"/>
</dbReference>
<feature type="region of interest" description="Disordered" evidence="1">
    <location>
        <begin position="187"/>
        <end position="213"/>
    </location>
</feature>
<dbReference type="CDD" id="cd23992">
    <property type="entry name" value="PBP_GOBP"/>
    <property type="match status" value="1"/>
</dbReference>
<dbReference type="Pfam" id="PF01395">
    <property type="entry name" value="PBP_GOBP"/>
    <property type="match status" value="1"/>
</dbReference>
<evidence type="ECO:0000313" key="3">
    <source>
        <dbReference type="EMBL" id="CAB3360668.1"/>
    </source>
</evidence>
<name>A0A8S1BVP0_9INSE</name>
<keyword evidence="4" id="KW-1185">Reference proteome</keyword>
<organism evidence="3 4">
    <name type="scientific">Cloeon dipterum</name>
    <dbReference type="NCBI Taxonomy" id="197152"/>
    <lineage>
        <taxon>Eukaryota</taxon>
        <taxon>Metazoa</taxon>
        <taxon>Ecdysozoa</taxon>
        <taxon>Arthropoda</taxon>
        <taxon>Hexapoda</taxon>
        <taxon>Insecta</taxon>
        <taxon>Pterygota</taxon>
        <taxon>Palaeoptera</taxon>
        <taxon>Ephemeroptera</taxon>
        <taxon>Pisciforma</taxon>
        <taxon>Baetidae</taxon>
        <taxon>Cloeon</taxon>
    </lineage>
</organism>
<dbReference type="InterPro" id="IPR006170">
    <property type="entry name" value="PBP/GOBP"/>
</dbReference>
<proteinExistence type="predicted"/>
<evidence type="ECO:0000313" key="4">
    <source>
        <dbReference type="Proteomes" id="UP000494165"/>
    </source>
</evidence>